<dbReference type="PANTHER" id="PTHR21090">
    <property type="entry name" value="AROM/DEHYDROQUINATE SYNTHASE"/>
    <property type="match status" value="1"/>
</dbReference>
<comment type="caution">
    <text evidence="10">The sequence shown here is derived from an EMBL/GenBank/DDBJ whole genome shotgun (WGS) entry which is preliminary data.</text>
</comment>
<dbReference type="Pfam" id="PF00275">
    <property type="entry name" value="EPSP_synthase"/>
    <property type="match status" value="1"/>
</dbReference>
<proteinExistence type="inferred from homology"/>
<comment type="pathway">
    <text evidence="1">Metabolic intermediate biosynthesis; chorismate biosynthesis; chorismate from D-erythrose 4-phosphate and phosphoenolpyruvate: step 6/7.</text>
</comment>
<dbReference type="PIRSF" id="PIRSF000505">
    <property type="entry name" value="EPSPS"/>
    <property type="match status" value="1"/>
</dbReference>
<evidence type="ECO:0000256" key="2">
    <source>
        <dbReference type="ARBA" id="ARBA00009948"/>
    </source>
</evidence>
<dbReference type="GO" id="GO:0009423">
    <property type="term" value="P:chorismate biosynthetic process"/>
    <property type="evidence" value="ECO:0007669"/>
    <property type="project" value="UniProtKB-UniRule"/>
</dbReference>
<reference evidence="10 11" key="1">
    <citation type="submission" date="2019-02" db="EMBL/GenBank/DDBJ databases">
        <title>Prokaryotic population dynamics and viral predation in marine succession experiment using metagenomics: the confinement effect.</title>
        <authorList>
            <person name="Haro-Moreno J.M."/>
            <person name="Rodriguez-Valera F."/>
            <person name="Lopez-Perez M."/>
        </authorList>
    </citation>
    <scope>NUCLEOTIDE SEQUENCE [LARGE SCALE GENOMIC DNA]</scope>
    <source>
        <strain evidence="10">MED-G166</strain>
    </source>
</reference>
<keyword evidence="4" id="KW-0028">Amino-acid biosynthesis</keyword>
<dbReference type="NCBIfam" id="TIGR01356">
    <property type="entry name" value="aroA"/>
    <property type="match status" value="1"/>
</dbReference>
<evidence type="ECO:0000256" key="1">
    <source>
        <dbReference type="ARBA" id="ARBA00004811"/>
    </source>
</evidence>
<sequence length="395" mass="43531">MIVNFLPKDKSIAQRCAVLGLDFNQDYIGEDVKSTIEAVKQFNENLDPTTLDLGNSGTGIRLLSGYIAGSGKDCTLTGDKSLSQRPMNRIAEPLNSWGAEVSLNEQKFPPIEIKGTKLLPEFTYNLTIPSAQIKSCLLLAALSSKTKITIFENIPSRDHTERMLEECGADIKRDGNKIILDGSIEIKKKFIDVPKDFSSAAYLIAANILSKKDILLEGVGVNSTRTAFLDVVKEMGGNVVLKNLENITNEPRADIASNAKQELKGISIQGKKIPNLIDEIPLIAIMGLFAKGQTTVRDAKELRFKESDRISLLLSNIKKFDPKATVTEYEDGFDIKPSNNLDKNSVNIETGGDHRIIMSFMIASLGSGKEVVFDETSSVETSFPGFFEVLKKWYQ</sequence>
<dbReference type="CDD" id="cd01556">
    <property type="entry name" value="EPSP_synthase"/>
    <property type="match status" value="1"/>
</dbReference>
<comment type="similarity">
    <text evidence="2">Belongs to the EPSP synthase family.</text>
</comment>
<keyword evidence="5 10" id="KW-0808">Transferase</keyword>
<dbReference type="InterPro" id="IPR023193">
    <property type="entry name" value="EPSP_synthase_CS"/>
</dbReference>
<evidence type="ECO:0000313" key="10">
    <source>
        <dbReference type="EMBL" id="RZO24528.1"/>
    </source>
</evidence>
<evidence type="ECO:0000256" key="5">
    <source>
        <dbReference type="ARBA" id="ARBA00022679"/>
    </source>
</evidence>
<evidence type="ECO:0000256" key="4">
    <source>
        <dbReference type="ARBA" id="ARBA00022605"/>
    </source>
</evidence>
<protein>
    <recommendedName>
        <fullName evidence="3 8">3-phosphoshikimate 1-carboxyvinyltransferase</fullName>
        <ecNumber evidence="3 8">2.5.1.19</ecNumber>
    </recommendedName>
</protein>
<comment type="catalytic activity">
    <reaction evidence="7">
        <text>3-phosphoshikimate + phosphoenolpyruvate = 5-O-(1-carboxyvinyl)-3-phosphoshikimate + phosphate</text>
        <dbReference type="Rhea" id="RHEA:21256"/>
        <dbReference type="ChEBI" id="CHEBI:43474"/>
        <dbReference type="ChEBI" id="CHEBI:57701"/>
        <dbReference type="ChEBI" id="CHEBI:58702"/>
        <dbReference type="ChEBI" id="CHEBI:145989"/>
        <dbReference type="EC" id="2.5.1.19"/>
    </reaction>
    <physiologicalReaction direction="left-to-right" evidence="7">
        <dbReference type="Rhea" id="RHEA:21257"/>
    </physiologicalReaction>
</comment>
<evidence type="ECO:0000256" key="7">
    <source>
        <dbReference type="ARBA" id="ARBA00044633"/>
    </source>
</evidence>
<evidence type="ECO:0000256" key="6">
    <source>
        <dbReference type="ARBA" id="ARBA00023141"/>
    </source>
</evidence>
<dbReference type="Gene3D" id="3.65.10.10">
    <property type="entry name" value="Enolpyruvate transferase domain"/>
    <property type="match status" value="2"/>
</dbReference>
<dbReference type="InterPro" id="IPR036968">
    <property type="entry name" value="Enolpyruvate_Tfrase_sf"/>
</dbReference>
<dbReference type="UniPathway" id="UPA00053">
    <property type="reaction ID" value="UER00089"/>
</dbReference>
<feature type="domain" description="Enolpyruvate transferase" evidence="9">
    <location>
        <begin position="32"/>
        <end position="390"/>
    </location>
</feature>
<evidence type="ECO:0000256" key="8">
    <source>
        <dbReference type="NCBIfam" id="TIGR01356"/>
    </source>
</evidence>
<dbReference type="InterPro" id="IPR006264">
    <property type="entry name" value="EPSP_synthase"/>
</dbReference>
<dbReference type="PROSITE" id="PS00104">
    <property type="entry name" value="EPSP_SYNTHASE_1"/>
    <property type="match status" value="1"/>
</dbReference>
<dbReference type="GO" id="GO:0003866">
    <property type="term" value="F:3-phosphoshikimate 1-carboxyvinyltransferase activity"/>
    <property type="evidence" value="ECO:0007669"/>
    <property type="project" value="UniProtKB-UniRule"/>
</dbReference>
<dbReference type="EC" id="2.5.1.19" evidence="3 8"/>
<accession>A0A520MTJ0</accession>
<evidence type="ECO:0000313" key="11">
    <source>
        <dbReference type="Proteomes" id="UP000320146"/>
    </source>
</evidence>
<dbReference type="PANTHER" id="PTHR21090:SF5">
    <property type="entry name" value="PENTAFUNCTIONAL AROM POLYPEPTIDE"/>
    <property type="match status" value="1"/>
</dbReference>
<dbReference type="GO" id="GO:0008652">
    <property type="term" value="P:amino acid biosynthetic process"/>
    <property type="evidence" value="ECO:0007669"/>
    <property type="project" value="UniProtKB-KW"/>
</dbReference>
<name>A0A520MTJ0_9GAMM</name>
<organism evidence="10 11">
    <name type="scientific">SAR86 cluster bacterium</name>
    <dbReference type="NCBI Taxonomy" id="2030880"/>
    <lineage>
        <taxon>Bacteria</taxon>
        <taxon>Pseudomonadati</taxon>
        <taxon>Pseudomonadota</taxon>
        <taxon>Gammaproteobacteria</taxon>
        <taxon>SAR86 cluster</taxon>
    </lineage>
</organism>
<evidence type="ECO:0000256" key="3">
    <source>
        <dbReference type="ARBA" id="ARBA00012450"/>
    </source>
</evidence>
<dbReference type="InterPro" id="IPR013792">
    <property type="entry name" value="RNA3'P_cycl/enolpyr_Trfase_a/b"/>
</dbReference>
<gene>
    <name evidence="10" type="primary">aroA</name>
    <name evidence="10" type="ORF">EVA99_01415</name>
</gene>
<keyword evidence="6" id="KW-0057">Aromatic amino acid biosynthesis</keyword>
<dbReference type="Proteomes" id="UP000320146">
    <property type="component" value="Unassembled WGS sequence"/>
</dbReference>
<evidence type="ECO:0000259" key="9">
    <source>
        <dbReference type="Pfam" id="PF00275"/>
    </source>
</evidence>
<dbReference type="SUPFAM" id="SSF55205">
    <property type="entry name" value="EPT/RTPC-like"/>
    <property type="match status" value="1"/>
</dbReference>
<dbReference type="AlphaFoldDB" id="A0A520MTJ0"/>
<dbReference type="InterPro" id="IPR001986">
    <property type="entry name" value="Enolpyruvate_Tfrase_dom"/>
</dbReference>
<dbReference type="EMBL" id="SHBL01000006">
    <property type="protein sequence ID" value="RZO24528.1"/>
    <property type="molecule type" value="Genomic_DNA"/>
</dbReference>
<dbReference type="GO" id="GO:0009073">
    <property type="term" value="P:aromatic amino acid family biosynthetic process"/>
    <property type="evidence" value="ECO:0007669"/>
    <property type="project" value="UniProtKB-KW"/>
</dbReference>